<dbReference type="AlphaFoldDB" id="A0A072V607"/>
<dbReference type="Proteomes" id="UP000002051">
    <property type="component" value="Chromosome 2"/>
</dbReference>
<reference evidence="1 3" key="1">
    <citation type="journal article" date="2011" name="Nature">
        <title>The Medicago genome provides insight into the evolution of rhizobial symbioses.</title>
        <authorList>
            <person name="Young N.D."/>
            <person name="Debelle F."/>
            <person name="Oldroyd G.E."/>
            <person name="Geurts R."/>
            <person name="Cannon S.B."/>
            <person name="Udvardi M.K."/>
            <person name="Benedito V.A."/>
            <person name="Mayer K.F."/>
            <person name="Gouzy J."/>
            <person name="Schoof H."/>
            <person name="Van de Peer Y."/>
            <person name="Proost S."/>
            <person name="Cook D.R."/>
            <person name="Meyers B.C."/>
            <person name="Spannagl M."/>
            <person name="Cheung F."/>
            <person name="De Mita S."/>
            <person name="Krishnakumar V."/>
            <person name="Gundlach H."/>
            <person name="Zhou S."/>
            <person name="Mudge J."/>
            <person name="Bharti A.K."/>
            <person name="Murray J.D."/>
            <person name="Naoumkina M.A."/>
            <person name="Rosen B."/>
            <person name="Silverstein K.A."/>
            <person name="Tang H."/>
            <person name="Rombauts S."/>
            <person name="Zhao P.X."/>
            <person name="Zhou P."/>
            <person name="Barbe V."/>
            <person name="Bardou P."/>
            <person name="Bechner M."/>
            <person name="Bellec A."/>
            <person name="Berger A."/>
            <person name="Berges H."/>
            <person name="Bidwell S."/>
            <person name="Bisseling T."/>
            <person name="Choisne N."/>
            <person name="Couloux A."/>
            <person name="Denny R."/>
            <person name="Deshpande S."/>
            <person name="Dai X."/>
            <person name="Doyle J.J."/>
            <person name="Dudez A.M."/>
            <person name="Farmer A.D."/>
            <person name="Fouteau S."/>
            <person name="Franken C."/>
            <person name="Gibelin C."/>
            <person name="Gish J."/>
            <person name="Goldstein S."/>
            <person name="Gonzalez A.J."/>
            <person name="Green P.J."/>
            <person name="Hallab A."/>
            <person name="Hartog M."/>
            <person name="Hua A."/>
            <person name="Humphray S.J."/>
            <person name="Jeong D.H."/>
            <person name="Jing Y."/>
            <person name="Jocker A."/>
            <person name="Kenton S.M."/>
            <person name="Kim D.J."/>
            <person name="Klee K."/>
            <person name="Lai H."/>
            <person name="Lang C."/>
            <person name="Lin S."/>
            <person name="Macmil S.L."/>
            <person name="Magdelenat G."/>
            <person name="Matthews L."/>
            <person name="McCorrison J."/>
            <person name="Monaghan E.L."/>
            <person name="Mun J.H."/>
            <person name="Najar F.Z."/>
            <person name="Nicholson C."/>
            <person name="Noirot C."/>
            <person name="O'Bleness M."/>
            <person name="Paule C.R."/>
            <person name="Poulain J."/>
            <person name="Prion F."/>
            <person name="Qin B."/>
            <person name="Qu C."/>
            <person name="Retzel E.F."/>
            <person name="Riddle C."/>
            <person name="Sallet E."/>
            <person name="Samain S."/>
            <person name="Samson N."/>
            <person name="Sanders I."/>
            <person name="Saurat O."/>
            <person name="Scarpelli C."/>
            <person name="Schiex T."/>
            <person name="Segurens B."/>
            <person name="Severin A.J."/>
            <person name="Sherrier D.J."/>
            <person name="Shi R."/>
            <person name="Sims S."/>
            <person name="Singer S.R."/>
            <person name="Sinharoy S."/>
            <person name="Sterck L."/>
            <person name="Viollet A."/>
            <person name="Wang B.B."/>
            <person name="Wang K."/>
            <person name="Wang M."/>
            <person name="Wang X."/>
            <person name="Warfsmann J."/>
            <person name="Weissenbach J."/>
            <person name="White D.D."/>
            <person name="White J.D."/>
            <person name="Wiley G.B."/>
            <person name="Wincker P."/>
            <person name="Xing Y."/>
            <person name="Yang L."/>
            <person name="Yao Z."/>
            <person name="Ying F."/>
            <person name="Zhai J."/>
            <person name="Zhou L."/>
            <person name="Zuber A."/>
            <person name="Denarie J."/>
            <person name="Dixon R.A."/>
            <person name="May G.D."/>
            <person name="Schwartz D.C."/>
            <person name="Rogers J."/>
            <person name="Quetier F."/>
            <person name="Town C.D."/>
            <person name="Roe B.A."/>
        </authorList>
    </citation>
    <scope>NUCLEOTIDE SEQUENCE [LARGE SCALE GENOMIC DNA]</scope>
    <source>
        <strain evidence="1">A17</strain>
        <strain evidence="2 3">cv. Jemalong A17</strain>
    </source>
</reference>
<keyword evidence="3" id="KW-1185">Reference proteome</keyword>
<reference evidence="1 3" key="2">
    <citation type="journal article" date="2014" name="BMC Genomics">
        <title>An improved genome release (version Mt4.0) for the model legume Medicago truncatula.</title>
        <authorList>
            <person name="Tang H."/>
            <person name="Krishnakumar V."/>
            <person name="Bidwell S."/>
            <person name="Rosen B."/>
            <person name="Chan A."/>
            <person name="Zhou S."/>
            <person name="Gentzbittel L."/>
            <person name="Childs K.L."/>
            <person name="Yandell M."/>
            <person name="Gundlach H."/>
            <person name="Mayer K.F."/>
            <person name="Schwartz D.C."/>
            <person name="Town C.D."/>
        </authorList>
    </citation>
    <scope>GENOME REANNOTATION</scope>
    <source>
        <strain evidence="1">A17</strain>
        <strain evidence="2 3">cv. Jemalong A17</strain>
    </source>
</reference>
<evidence type="ECO:0000313" key="3">
    <source>
        <dbReference type="Proteomes" id="UP000002051"/>
    </source>
</evidence>
<gene>
    <name evidence="1" type="ordered locus">MTR_2g022360</name>
</gene>
<dbReference type="EMBL" id="CM001218">
    <property type="protein sequence ID" value="KEH36778.1"/>
    <property type="molecule type" value="Genomic_DNA"/>
</dbReference>
<accession>A0A072V607</accession>
<evidence type="ECO:0008006" key="4">
    <source>
        <dbReference type="Google" id="ProtNLM"/>
    </source>
</evidence>
<organism evidence="1 3">
    <name type="scientific">Medicago truncatula</name>
    <name type="common">Barrel medic</name>
    <name type="synonym">Medicago tribuloides</name>
    <dbReference type="NCBI Taxonomy" id="3880"/>
    <lineage>
        <taxon>Eukaryota</taxon>
        <taxon>Viridiplantae</taxon>
        <taxon>Streptophyta</taxon>
        <taxon>Embryophyta</taxon>
        <taxon>Tracheophyta</taxon>
        <taxon>Spermatophyta</taxon>
        <taxon>Magnoliopsida</taxon>
        <taxon>eudicotyledons</taxon>
        <taxon>Gunneridae</taxon>
        <taxon>Pentapetalae</taxon>
        <taxon>rosids</taxon>
        <taxon>fabids</taxon>
        <taxon>Fabales</taxon>
        <taxon>Fabaceae</taxon>
        <taxon>Papilionoideae</taxon>
        <taxon>50 kb inversion clade</taxon>
        <taxon>NPAAA clade</taxon>
        <taxon>Hologalegina</taxon>
        <taxon>IRL clade</taxon>
        <taxon>Trifolieae</taxon>
        <taxon>Medicago</taxon>
    </lineage>
</organism>
<dbReference type="InterPro" id="IPR036397">
    <property type="entry name" value="RNaseH_sf"/>
</dbReference>
<dbReference type="HOGENOM" id="CLU_2999459_0_0_1"/>
<dbReference type="Gene3D" id="3.30.420.10">
    <property type="entry name" value="Ribonuclease H-like superfamily/Ribonuclease H"/>
    <property type="match status" value="1"/>
</dbReference>
<dbReference type="SUPFAM" id="SSF53098">
    <property type="entry name" value="Ribonuclease H-like"/>
    <property type="match status" value="1"/>
</dbReference>
<dbReference type="GO" id="GO:0003676">
    <property type="term" value="F:nucleic acid binding"/>
    <property type="evidence" value="ECO:0007669"/>
    <property type="project" value="InterPro"/>
</dbReference>
<evidence type="ECO:0000313" key="2">
    <source>
        <dbReference type="EnsemblPlants" id="KEH36778"/>
    </source>
</evidence>
<evidence type="ECO:0000313" key="1">
    <source>
        <dbReference type="EMBL" id="KEH36778.1"/>
    </source>
</evidence>
<dbReference type="EnsemblPlants" id="KEH36778">
    <property type="protein sequence ID" value="KEH36778"/>
    <property type="gene ID" value="MTR_2g022360"/>
</dbReference>
<protein>
    <recommendedName>
        <fullName evidence="4">RNase H type-1 domain-containing protein</fullName>
    </recommendedName>
</protein>
<reference evidence="2" key="3">
    <citation type="submission" date="2015-04" db="UniProtKB">
        <authorList>
            <consortium name="EnsemblPlants"/>
        </authorList>
    </citation>
    <scope>IDENTIFICATION</scope>
    <source>
        <strain evidence="2">cv. Jemalong A17</strain>
    </source>
</reference>
<sequence length="57" mass="6579">MMTFKNAALIPWALRNRWMNFQEMINGMNFMVTHIFRNGNTCADDLANLGLNVPSFV</sequence>
<dbReference type="InterPro" id="IPR012337">
    <property type="entry name" value="RNaseH-like_sf"/>
</dbReference>
<name>A0A072V607_MEDTR</name>
<proteinExistence type="predicted"/>